<organism evidence="3 4">
    <name type="scientific">Rotaria magnacalcarata</name>
    <dbReference type="NCBI Taxonomy" id="392030"/>
    <lineage>
        <taxon>Eukaryota</taxon>
        <taxon>Metazoa</taxon>
        <taxon>Spiralia</taxon>
        <taxon>Gnathifera</taxon>
        <taxon>Rotifera</taxon>
        <taxon>Eurotatoria</taxon>
        <taxon>Bdelloidea</taxon>
        <taxon>Philodinida</taxon>
        <taxon>Philodinidae</taxon>
        <taxon>Rotaria</taxon>
    </lineage>
</organism>
<feature type="non-terminal residue" evidence="3">
    <location>
        <position position="145"/>
    </location>
</feature>
<accession>A0A8S3HIF8</accession>
<gene>
    <name evidence="3" type="ORF">SMN809_LOCUS69288</name>
</gene>
<feature type="coiled-coil region" evidence="1">
    <location>
        <begin position="79"/>
        <end position="106"/>
    </location>
</feature>
<dbReference type="Gene3D" id="1.20.140.50">
    <property type="entry name" value="alix/aip1 like domains"/>
    <property type="match status" value="1"/>
</dbReference>
<dbReference type="Gene3D" id="1.20.120.560">
    <property type="entry name" value="alix/aip1 in complex with the ypdl late domain"/>
    <property type="match status" value="1"/>
</dbReference>
<dbReference type="AlphaFoldDB" id="A0A8S3HIF8"/>
<comment type="caution">
    <text evidence="3">The sequence shown here is derived from an EMBL/GenBank/DDBJ whole genome shotgun (WGS) entry which is preliminary data.</text>
</comment>
<feature type="non-terminal residue" evidence="3">
    <location>
        <position position="1"/>
    </location>
</feature>
<dbReference type="Proteomes" id="UP000676336">
    <property type="component" value="Unassembled WGS sequence"/>
</dbReference>
<evidence type="ECO:0000259" key="2">
    <source>
        <dbReference type="Pfam" id="PF13949"/>
    </source>
</evidence>
<dbReference type="EMBL" id="CAJOBI010319149">
    <property type="protein sequence ID" value="CAF5182171.1"/>
    <property type="molecule type" value="Genomic_DNA"/>
</dbReference>
<protein>
    <recommendedName>
        <fullName evidence="2">ALIX V-shaped domain-containing protein</fullName>
    </recommendedName>
</protein>
<name>A0A8S3HIF8_9BILA</name>
<dbReference type="Pfam" id="PF13949">
    <property type="entry name" value="ALIX_LYPXL_bnd"/>
    <property type="match status" value="1"/>
</dbReference>
<evidence type="ECO:0000256" key="1">
    <source>
        <dbReference type="SAM" id="Coils"/>
    </source>
</evidence>
<sequence>ERWTRTVSSTLTVPLRSEARKYMDIIQNAINADKIVQEKYRMNRDSIVLLSKQTHEIANELPSASAAGALRDAFVVRELHRLMDTVASVKAEREVIEAELKNTDSDGVRARLIGAFQQGNHNDENSVVVHEIESIYAPLRQQVNE</sequence>
<evidence type="ECO:0000313" key="3">
    <source>
        <dbReference type="EMBL" id="CAF5182171.1"/>
    </source>
</evidence>
<evidence type="ECO:0000313" key="4">
    <source>
        <dbReference type="Proteomes" id="UP000676336"/>
    </source>
</evidence>
<proteinExistence type="predicted"/>
<dbReference type="InterPro" id="IPR025304">
    <property type="entry name" value="ALIX_V_dom"/>
</dbReference>
<feature type="domain" description="ALIX V-shaped" evidence="2">
    <location>
        <begin position="1"/>
        <end position="145"/>
    </location>
</feature>
<reference evidence="3" key="1">
    <citation type="submission" date="2021-02" db="EMBL/GenBank/DDBJ databases">
        <authorList>
            <person name="Nowell W R."/>
        </authorList>
    </citation>
    <scope>NUCLEOTIDE SEQUENCE</scope>
</reference>
<keyword evidence="1" id="KW-0175">Coiled coil</keyword>